<keyword evidence="3" id="KW-1185">Reference proteome</keyword>
<reference evidence="2 3" key="1">
    <citation type="journal article" date="2019" name="Environ. Microbiol.">
        <title>Species interactions and distinct microbial communities in high Arctic permafrost affected cryosols are associated with the CH4 and CO2 gas fluxes.</title>
        <authorList>
            <person name="Altshuler I."/>
            <person name="Hamel J."/>
            <person name="Turney S."/>
            <person name="Magnuson E."/>
            <person name="Levesque R."/>
            <person name="Greer C."/>
            <person name="Whyte L.G."/>
        </authorList>
    </citation>
    <scope>NUCLEOTIDE SEQUENCE [LARGE SCALE GENOMIC DNA]</scope>
    <source>
        <strain evidence="2 3">S9.3A</strain>
    </source>
</reference>
<dbReference type="PIRSF" id="PIRSF006806">
    <property type="entry name" value="FTHF_cligase"/>
    <property type="match status" value="1"/>
</dbReference>
<dbReference type="AlphaFoldDB" id="A0A502CQC7"/>
<evidence type="ECO:0000256" key="1">
    <source>
        <dbReference type="PIRSR" id="PIRSR006806-1"/>
    </source>
</evidence>
<keyword evidence="1" id="KW-0547">Nucleotide-binding</keyword>
<sequence length="205" mass="21919">MPSSRKSAVRARLRALRRERVPARDRARDAEELALSALEVVYAAGLGRGDWVAAYEATPLEPPMEAMVDALSARGIRVMVPVTLENWDLDWREVGSAAGAAATDMSGTGTLGTETLGTEAIRQAKVVFLPAHGVDPSGTRIGQGKGCYDLVIPRTSARLVAVVHPWEVLDEELPSEPHDRRVNAVMAAELGVVEVGRADDGSARS</sequence>
<protein>
    <submittedName>
        <fullName evidence="2">Ligase</fullName>
    </submittedName>
</protein>
<keyword evidence="2" id="KW-0436">Ligase</keyword>
<dbReference type="OrthoDB" id="3242798at2"/>
<evidence type="ECO:0000313" key="3">
    <source>
        <dbReference type="Proteomes" id="UP000317722"/>
    </source>
</evidence>
<dbReference type="SUPFAM" id="SSF100950">
    <property type="entry name" value="NagB/RpiA/CoA transferase-like"/>
    <property type="match status" value="1"/>
</dbReference>
<accession>A0A502CQC7</accession>
<evidence type="ECO:0000313" key="2">
    <source>
        <dbReference type="EMBL" id="TPG13901.1"/>
    </source>
</evidence>
<name>A0A502CQC7_9MICO</name>
<dbReference type="RefSeq" id="WP_140742878.1">
    <property type="nucleotide sequence ID" value="NZ_RCZM01000006.1"/>
</dbReference>
<proteinExistence type="predicted"/>
<dbReference type="Proteomes" id="UP000317722">
    <property type="component" value="Unassembled WGS sequence"/>
</dbReference>
<feature type="binding site" evidence="1">
    <location>
        <position position="56"/>
    </location>
    <ligand>
        <name>substrate</name>
    </ligand>
</feature>
<gene>
    <name evidence="2" type="ORF">EAH86_16855</name>
</gene>
<dbReference type="InterPro" id="IPR037171">
    <property type="entry name" value="NagB/RpiA_transferase-like"/>
</dbReference>
<organism evidence="2 3">
    <name type="scientific">Pedococcus bigeumensis</name>
    <dbReference type="NCBI Taxonomy" id="433644"/>
    <lineage>
        <taxon>Bacteria</taxon>
        <taxon>Bacillati</taxon>
        <taxon>Actinomycetota</taxon>
        <taxon>Actinomycetes</taxon>
        <taxon>Micrococcales</taxon>
        <taxon>Intrasporangiaceae</taxon>
        <taxon>Pedococcus</taxon>
    </lineage>
</organism>
<dbReference type="EMBL" id="RCZM01000006">
    <property type="protein sequence ID" value="TPG13901.1"/>
    <property type="molecule type" value="Genomic_DNA"/>
</dbReference>
<feature type="binding site" evidence="1">
    <location>
        <begin position="6"/>
        <end position="10"/>
    </location>
    <ligand>
        <name>ATP</name>
        <dbReference type="ChEBI" id="CHEBI:30616"/>
    </ligand>
</feature>
<comment type="caution">
    <text evidence="2">The sequence shown here is derived from an EMBL/GenBank/DDBJ whole genome shotgun (WGS) entry which is preliminary data.</text>
</comment>
<dbReference type="Gene3D" id="3.40.50.10420">
    <property type="entry name" value="NagB/RpiA/CoA transferase-like"/>
    <property type="match status" value="1"/>
</dbReference>
<dbReference type="InterPro" id="IPR002698">
    <property type="entry name" value="FTHF_cligase"/>
</dbReference>
<feature type="binding site" evidence="1">
    <location>
        <position position="61"/>
    </location>
    <ligand>
        <name>substrate</name>
    </ligand>
</feature>
<dbReference type="Pfam" id="PF01812">
    <property type="entry name" value="5-FTHF_cyc-lig"/>
    <property type="match status" value="1"/>
</dbReference>
<dbReference type="GO" id="GO:0016874">
    <property type="term" value="F:ligase activity"/>
    <property type="evidence" value="ECO:0007669"/>
    <property type="project" value="UniProtKB-KW"/>
</dbReference>
<feature type="binding site" evidence="1">
    <location>
        <begin position="140"/>
        <end position="148"/>
    </location>
    <ligand>
        <name>ATP</name>
        <dbReference type="ChEBI" id="CHEBI:30616"/>
    </ligand>
</feature>
<dbReference type="InterPro" id="IPR024185">
    <property type="entry name" value="FTHF_cligase-like_sf"/>
</dbReference>
<dbReference type="GO" id="GO:0005524">
    <property type="term" value="F:ATP binding"/>
    <property type="evidence" value="ECO:0007669"/>
    <property type="project" value="UniProtKB-KW"/>
</dbReference>
<keyword evidence="1" id="KW-0067">ATP-binding</keyword>